<dbReference type="Pfam" id="PF11258">
    <property type="entry name" value="DUF3048"/>
    <property type="match status" value="1"/>
</dbReference>
<dbReference type="EMBL" id="JBHUDE010000018">
    <property type="protein sequence ID" value="MFD1607000.1"/>
    <property type="molecule type" value="Genomic_DNA"/>
</dbReference>
<evidence type="ECO:0000259" key="2">
    <source>
        <dbReference type="Pfam" id="PF11258"/>
    </source>
</evidence>
<dbReference type="PROSITE" id="PS51257">
    <property type="entry name" value="PROKAR_LIPOPROTEIN"/>
    <property type="match status" value="1"/>
</dbReference>
<evidence type="ECO:0000313" key="5">
    <source>
        <dbReference type="Proteomes" id="UP001597221"/>
    </source>
</evidence>
<evidence type="ECO:0000259" key="3">
    <source>
        <dbReference type="Pfam" id="PF17479"/>
    </source>
</evidence>
<dbReference type="InterPro" id="IPR023158">
    <property type="entry name" value="YerB-like_sf"/>
</dbReference>
<feature type="domain" description="DUF3048" evidence="2">
    <location>
        <begin position="53"/>
        <end position="195"/>
    </location>
</feature>
<dbReference type="InterPro" id="IPR035328">
    <property type="entry name" value="DUF3048_C"/>
</dbReference>
<evidence type="ECO:0000256" key="1">
    <source>
        <dbReference type="SAM" id="SignalP"/>
    </source>
</evidence>
<dbReference type="InterPro" id="IPR021416">
    <property type="entry name" value="DUF3048_N"/>
</dbReference>
<keyword evidence="1" id="KW-0732">Signal</keyword>
<accession>A0ABW4HNV2</accession>
<proteinExistence type="predicted"/>
<dbReference type="Gene3D" id="3.50.90.10">
    <property type="entry name" value="YerB-like"/>
    <property type="match status" value="1"/>
</dbReference>
<comment type="caution">
    <text evidence="4">The sequence shown here is derived from an EMBL/GenBank/DDBJ whole genome shotgun (WGS) entry which is preliminary data.</text>
</comment>
<organism evidence="4 5">
    <name type="scientific">Oceanobacillus luteolus</name>
    <dbReference type="NCBI Taxonomy" id="1274358"/>
    <lineage>
        <taxon>Bacteria</taxon>
        <taxon>Bacillati</taxon>
        <taxon>Bacillota</taxon>
        <taxon>Bacilli</taxon>
        <taxon>Bacillales</taxon>
        <taxon>Bacillaceae</taxon>
        <taxon>Oceanobacillus</taxon>
    </lineage>
</organism>
<protein>
    <submittedName>
        <fullName evidence="4">DUF3048 domain-containing protein</fullName>
    </submittedName>
</protein>
<gene>
    <name evidence="4" type="ORF">ACFSBH_04965</name>
</gene>
<feature type="signal peptide" evidence="1">
    <location>
        <begin position="1"/>
        <end position="19"/>
    </location>
</feature>
<dbReference type="Proteomes" id="UP001597221">
    <property type="component" value="Unassembled WGS sequence"/>
</dbReference>
<sequence length="352" mass="39533">MKKILGGLLFLAILLVACSKDEDQTTDHEEKDIGKEPKEEIEVEVEGENRYPLTGLYTNDSVDNRIIGVMVNNHSEARPQSGLSKADIVFEILAEGKITRFLALFQSEIPDVIGPVRSAREYYFDLADRYNALYVYHGAADFVDQMIINQGISFLNGSTYDNDGKLFKRESFRKAPHNSYVLTDAVYGVAEGKGYETTVDYEPLPFLEEEEIEGIAGEPAQHVEIVYSENPMEIVEFSFDEANGSYKRYNDREQTVEMDTGTPIEVKNVFIIEAFHQVIDDQGRRAIDLDSGGNAYLLQDGKVQQLQWENEGGRLIPVKDGKKIGFVPGKTWINVVPTNPSIEESVTISNPE</sequence>
<dbReference type="SUPFAM" id="SSF159774">
    <property type="entry name" value="YerB-like"/>
    <property type="match status" value="1"/>
</dbReference>
<feature type="domain" description="DUF3048" evidence="3">
    <location>
        <begin position="223"/>
        <end position="333"/>
    </location>
</feature>
<evidence type="ECO:0000313" key="4">
    <source>
        <dbReference type="EMBL" id="MFD1607000.1"/>
    </source>
</evidence>
<dbReference type="Pfam" id="PF17479">
    <property type="entry name" value="DUF3048_C"/>
    <property type="match status" value="1"/>
</dbReference>
<name>A0ABW4HNV2_9BACI</name>
<feature type="chain" id="PRO_5045497667" evidence="1">
    <location>
        <begin position="20"/>
        <end position="352"/>
    </location>
</feature>
<reference evidence="5" key="1">
    <citation type="journal article" date="2019" name="Int. J. Syst. Evol. Microbiol.">
        <title>The Global Catalogue of Microorganisms (GCM) 10K type strain sequencing project: providing services to taxonomists for standard genome sequencing and annotation.</title>
        <authorList>
            <consortium name="The Broad Institute Genomics Platform"/>
            <consortium name="The Broad Institute Genome Sequencing Center for Infectious Disease"/>
            <person name="Wu L."/>
            <person name="Ma J."/>
        </authorList>
    </citation>
    <scope>NUCLEOTIDE SEQUENCE [LARGE SCALE GENOMIC DNA]</scope>
    <source>
        <strain evidence="5">CGMCC 1.12376</strain>
    </source>
</reference>
<keyword evidence="5" id="KW-1185">Reference proteome</keyword>
<dbReference type="RefSeq" id="WP_251511770.1">
    <property type="nucleotide sequence ID" value="NZ_JAMBON010000003.1"/>
</dbReference>